<feature type="transmembrane region" description="Helical" evidence="2">
    <location>
        <begin position="115"/>
        <end position="148"/>
    </location>
</feature>
<keyword evidence="5" id="KW-1185">Reference proteome</keyword>
<dbReference type="Pfam" id="PF13828">
    <property type="entry name" value="DUF4190"/>
    <property type="match status" value="1"/>
</dbReference>
<keyword evidence="2" id="KW-0812">Transmembrane</keyword>
<dbReference type="Proteomes" id="UP000182841">
    <property type="component" value="Unassembled WGS sequence"/>
</dbReference>
<dbReference type="RefSeq" id="WP_075002529.1">
    <property type="nucleotide sequence ID" value="NZ_FOGO01000013.1"/>
</dbReference>
<feature type="compositionally biased region" description="Gly residues" evidence="1">
    <location>
        <begin position="63"/>
        <end position="79"/>
    </location>
</feature>
<sequence>MDKGAGPLPPAGAPGQPSGGSDDGQGSGKPPPIPLAPDGPGRSYGVPPAAGYPPQGAPAAPGPYGGHGGGPPGYGATGGHPGYGAQPGAGGGYGTGAYAPYGWYGPPPPAGKSVAAMVVGIGSVVLVLTCWGSFLAVLSSPVALVLGVSARRAVARGEQGGSGQAMAGFVLGIVGLALAVIVSTFLILGLTVWSDGPGGGPGGGDGDSFDARGPRVPVAAVR</sequence>
<dbReference type="AlphaFoldDB" id="A0A1H9VUW2"/>
<reference evidence="5" key="1">
    <citation type="submission" date="2016-10" db="EMBL/GenBank/DDBJ databases">
        <authorList>
            <person name="Varghese N."/>
            <person name="Submissions S."/>
        </authorList>
    </citation>
    <scope>NUCLEOTIDE SEQUENCE [LARGE SCALE GENOMIC DNA]</scope>
    <source>
        <strain evidence="5">CGMCC 4.6825</strain>
    </source>
</reference>
<evidence type="ECO:0000256" key="1">
    <source>
        <dbReference type="SAM" id="MobiDB-lite"/>
    </source>
</evidence>
<gene>
    <name evidence="4" type="ORF">SAMN05421870_113136</name>
</gene>
<accession>A0A1H9VUW2</accession>
<feature type="compositionally biased region" description="Low complexity" evidence="1">
    <location>
        <begin position="38"/>
        <end position="59"/>
    </location>
</feature>
<dbReference type="OrthoDB" id="4338210at2"/>
<protein>
    <recommendedName>
        <fullName evidence="3">DUF4190 domain-containing protein</fullName>
    </recommendedName>
</protein>
<name>A0A1H9VUW2_9ACTN</name>
<keyword evidence="2" id="KW-0472">Membrane</keyword>
<dbReference type="EMBL" id="FOGO01000013">
    <property type="protein sequence ID" value="SES25147.1"/>
    <property type="molecule type" value="Genomic_DNA"/>
</dbReference>
<dbReference type="STRING" id="943816.AN217_22435"/>
<dbReference type="InterPro" id="IPR025241">
    <property type="entry name" value="DUF4190"/>
</dbReference>
<feature type="transmembrane region" description="Helical" evidence="2">
    <location>
        <begin position="169"/>
        <end position="193"/>
    </location>
</feature>
<keyword evidence="2" id="KW-1133">Transmembrane helix</keyword>
<feature type="compositionally biased region" description="Gly residues" evidence="1">
    <location>
        <begin position="17"/>
        <end position="27"/>
    </location>
</feature>
<evidence type="ECO:0000313" key="5">
    <source>
        <dbReference type="Proteomes" id="UP000182841"/>
    </source>
</evidence>
<evidence type="ECO:0000259" key="3">
    <source>
        <dbReference type="Pfam" id="PF13828"/>
    </source>
</evidence>
<evidence type="ECO:0000313" key="4">
    <source>
        <dbReference type="EMBL" id="SES25147.1"/>
    </source>
</evidence>
<feature type="domain" description="DUF4190" evidence="3">
    <location>
        <begin position="113"/>
        <end position="181"/>
    </location>
</feature>
<organism evidence="4 5">
    <name type="scientific">Streptomyces qinglanensis</name>
    <dbReference type="NCBI Taxonomy" id="943816"/>
    <lineage>
        <taxon>Bacteria</taxon>
        <taxon>Bacillati</taxon>
        <taxon>Actinomycetota</taxon>
        <taxon>Actinomycetes</taxon>
        <taxon>Kitasatosporales</taxon>
        <taxon>Streptomycetaceae</taxon>
        <taxon>Streptomyces</taxon>
    </lineage>
</organism>
<feature type="region of interest" description="Disordered" evidence="1">
    <location>
        <begin position="1"/>
        <end position="79"/>
    </location>
</feature>
<evidence type="ECO:0000256" key="2">
    <source>
        <dbReference type="SAM" id="Phobius"/>
    </source>
</evidence>
<proteinExistence type="predicted"/>